<evidence type="ECO:0000256" key="1">
    <source>
        <dbReference type="SAM" id="Coils"/>
    </source>
</evidence>
<accession>A0A075HY63</accession>
<organism evidence="2">
    <name type="scientific">uncultured marine thaumarchaeote KM3_90_H07</name>
    <dbReference type="NCBI Taxonomy" id="1456345"/>
    <lineage>
        <taxon>Archaea</taxon>
        <taxon>Nitrososphaerota</taxon>
        <taxon>environmental samples</taxon>
    </lineage>
</organism>
<protein>
    <submittedName>
        <fullName evidence="2">Uncharacterized protein</fullName>
    </submittedName>
</protein>
<feature type="coiled-coil region" evidence="1">
    <location>
        <begin position="4"/>
        <end position="31"/>
    </location>
</feature>
<name>A0A075HY63_9ARCH</name>
<evidence type="ECO:0000313" key="2">
    <source>
        <dbReference type="EMBL" id="AIF20589.1"/>
    </source>
</evidence>
<reference evidence="2" key="1">
    <citation type="journal article" date="2014" name="Genome Biol. Evol.">
        <title>Pangenome evidence for extensive interdomain horizontal transfer affecting lineage core and shell genes in uncultured planktonic thaumarchaeota and euryarchaeota.</title>
        <authorList>
            <person name="Deschamps P."/>
            <person name="Zivanovic Y."/>
            <person name="Moreira D."/>
            <person name="Rodriguez-Valera F."/>
            <person name="Lopez-Garcia P."/>
        </authorList>
    </citation>
    <scope>NUCLEOTIDE SEQUENCE</scope>
</reference>
<dbReference type="AlphaFoldDB" id="A0A075HY63"/>
<proteinExistence type="predicted"/>
<keyword evidence="1" id="KW-0175">Coiled coil</keyword>
<sequence length="150" mass="17237">MTNANQIESKLEEIQSLNDNYLTRIEMLIQENQMLSSQLSNLTLTLENNLITHANLTINEPFQNHEIQIEGKSYSVVSGSIINFGLKNANDVEVEITWWIMSDCGCDAIPIRTESINVSDIPSSSVYYFEETFPFTFETFEFLVINLDWQ</sequence>
<dbReference type="EMBL" id="KF901169">
    <property type="protein sequence ID" value="AIF20589.1"/>
    <property type="molecule type" value="Genomic_DNA"/>
</dbReference>